<dbReference type="AlphaFoldDB" id="A0A9N7PLH0"/>
<dbReference type="Gene3D" id="3.40.50.1110">
    <property type="entry name" value="SGNH hydrolase"/>
    <property type="match status" value="1"/>
</dbReference>
<feature type="domain" description="SGNH hydrolase-type esterase" evidence="1">
    <location>
        <begin position="8"/>
        <end position="179"/>
    </location>
</feature>
<dbReference type="InterPro" id="IPR013830">
    <property type="entry name" value="SGNH_hydro"/>
</dbReference>
<protein>
    <submittedName>
        <fullName evidence="2">GDSL family lipase</fullName>
    </submittedName>
    <submittedName>
        <fullName evidence="3">GDSL-type esterase/lipase family protein</fullName>
    </submittedName>
</protein>
<proteinExistence type="predicted"/>
<evidence type="ECO:0000259" key="1">
    <source>
        <dbReference type="Pfam" id="PF13472"/>
    </source>
</evidence>
<dbReference type="Proteomes" id="UP000280586">
    <property type="component" value="Chromosome"/>
</dbReference>
<dbReference type="Pfam" id="PF13472">
    <property type="entry name" value="Lipase_GDSL_2"/>
    <property type="match status" value="1"/>
</dbReference>
<dbReference type="EMBL" id="CP023671">
    <property type="protein sequence ID" value="AYE34696.1"/>
    <property type="molecule type" value="Genomic_DNA"/>
</dbReference>
<organism evidence="2 4">
    <name type="scientific">Clostridium septicum</name>
    <dbReference type="NCBI Taxonomy" id="1504"/>
    <lineage>
        <taxon>Bacteria</taxon>
        <taxon>Bacillati</taxon>
        <taxon>Bacillota</taxon>
        <taxon>Clostridia</taxon>
        <taxon>Eubacteriales</taxon>
        <taxon>Clostridiaceae</taxon>
        <taxon>Clostridium</taxon>
    </lineage>
</organism>
<dbReference type="InterPro" id="IPR051532">
    <property type="entry name" value="Ester_Hydrolysis_Enzymes"/>
</dbReference>
<reference evidence="2 4" key="1">
    <citation type="submission" date="2017-09" db="EMBL/GenBank/DDBJ databases">
        <authorList>
            <person name="Thomas P."/>
            <person name="Seyboldt C."/>
        </authorList>
    </citation>
    <scope>NUCLEOTIDE SEQUENCE [LARGE SCALE GENOMIC DNA]</scope>
    <source>
        <strain evidence="2 4">DSM 7534</strain>
    </source>
</reference>
<accession>A0A9N7PLH0</accession>
<dbReference type="PANTHER" id="PTHR30383:SF5">
    <property type="entry name" value="SGNH HYDROLASE-TYPE ESTERASE DOMAIN-CONTAINING PROTEIN"/>
    <property type="match status" value="1"/>
</dbReference>
<reference evidence="3" key="2">
    <citation type="submission" date="2022-06" db="EMBL/GenBank/DDBJ databases">
        <authorList>
            <person name="Holder M.E."/>
            <person name="Ajami N.J."/>
            <person name="Petrosino J.F."/>
        </authorList>
    </citation>
    <scope>NUCLEOTIDE SEQUENCE</scope>
    <source>
        <strain evidence="3">RMA 8861</strain>
    </source>
</reference>
<dbReference type="GeneID" id="303560998"/>
<dbReference type="SUPFAM" id="SSF52266">
    <property type="entry name" value="SGNH hydrolase"/>
    <property type="match status" value="1"/>
</dbReference>
<evidence type="ECO:0000313" key="2">
    <source>
        <dbReference type="EMBL" id="AYE34696.1"/>
    </source>
</evidence>
<sequence length="190" mass="21823">MNNKNFIFIGDSLTFGYGIPKKENWVNKLNEYLNFNIVNKGINGNTTTDMLMRFSEDVIKNNPSNIFIMGGTNDLLSNRDIEFITKNLQLMIEESLNYGANVTIGIPPTLIPKDAYRLFSPSDTYEKTKELLPILRNKLINICINYNLKFIDFYNLSLDNLDKNIFFDGIHFNSKGQELAYAEALKVLSR</sequence>
<dbReference type="InterPro" id="IPR036514">
    <property type="entry name" value="SGNH_hydro_sf"/>
</dbReference>
<dbReference type="GO" id="GO:0004622">
    <property type="term" value="F:phosphatidylcholine lysophospholipase activity"/>
    <property type="evidence" value="ECO:0007669"/>
    <property type="project" value="TreeGrafter"/>
</dbReference>
<gene>
    <name evidence="2" type="ORF">CP523_09935</name>
    <name evidence="3" type="ORF">NH397_02275</name>
</gene>
<dbReference type="OrthoDB" id="9777593at2"/>
<name>A0A9N7PLH0_CLOSE</name>
<dbReference type="Proteomes" id="UP001055437">
    <property type="component" value="Chromosome"/>
</dbReference>
<dbReference type="KEGG" id="csep:CP523_09935"/>
<evidence type="ECO:0000313" key="4">
    <source>
        <dbReference type="Proteomes" id="UP000280586"/>
    </source>
</evidence>
<dbReference type="RefSeq" id="WP_066676537.1">
    <property type="nucleotide sequence ID" value="NZ_CABMIZ010000017.1"/>
</dbReference>
<dbReference type="PANTHER" id="PTHR30383">
    <property type="entry name" value="THIOESTERASE 1/PROTEASE 1/LYSOPHOSPHOLIPASE L1"/>
    <property type="match status" value="1"/>
</dbReference>
<keyword evidence="5" id="KW-1185">Reference proteome</keyword>
<evidence type="ECO:0000313" key="5">
    <source>
        <dbReference type="Proteomes" id="UP001055437"/>
    </source>
</evidence>
<dbReference type="EMBL" id="CP099799">
    <property type="protein sequence ID" value="USS01290.1"/>
    <property type="molecule type" value="Genomic_DNA"/>
</dbReference>
<evidence type="ECO:0000313" key="3">
    <source>
        <dbReference type="EMBL" id="USS01290.1"/>
    </source>
</evidence>